<dbReference type="SUPFAM" id="SSF52540">
    <property type="entry name" value="P-loop containing nucleoside triphosphate hydrolases"/>
    <property type="match status" value="1"/>
</dbReference>
<dbReference type="GO" id="GO:0016740">
    <property type="term" value="F:transferase activity"/>
    <property type="evidence" value="ECO:0007669"/>
    <property type="project" value="UniProtKB-KW"/>
</dbReference>
<dbReference type="OrthoDB" id="9179784at2"/>
<evidence type="ECO:0000313" key="2">
    <source>
        <dbReference type="Proteomes" id="UP000234845"/>
    </source>
</evidence>
<name>A0A2N5XZS8_9GAMM</name>
<dbReference type="EMBL" id="PKLZ01000011">
    <property type="protein sequence ID" value="PLW81650.1"/>
    <property type="molecule type" value="Genomic_DNA"/>
</dbReference>
<proteinExistence type="predicted"/>
<accession>A0A2N5XZS8</accession>
<organism evidence="1 2">
    <name type="scientific">Kineobactrum sediminis</name>
    <dbReference type="NCBI Taxonomy" id="1905677"/>
    <lineage>
        <taxon>Bacteria</taxon>
        <taxon>Pseudomonadati</taxon>
        <taxon>Pseudomonadota</taxon>
        <taxon>Gammaproteobacteria</taxon>
        <taxon>Cellvibrionales</taxon>
        <taxon>Halieaceae</taxon>
        <taxon>Kineobactrum</taxon>
    </lineage>
</organism>
<dbReference type="Gene3D" id="3.40.50.300">
    <property type="entry name" value="P-loop containing nucleotide triphosphate hydrolases"/>
    <property type="match status" value="1"/>
</dbReference>
<protein>
    <submittedName>
        <fullName evidence="1">Sulfotransferase family protein</fullName>
    </submittedName>
</protein>
<keyword evidence="1" id="KW-0808">Transferase</keyword>
<comment type="caution">
    <text evidence="1">The sequence shown here is derived from an EMBL/GenBank/DDBJ whole genome shotgun (WGS) entry which is preliminary data.</text>
</comment>
<evidence type="ECO:0000313" key="1">
    <source>
        <dbReference type="EMBL" id="PLW81650.1"/>
    </source>
</evidence>
<dbReference type="InterPro" id="IPR027417">
    <property type="entry name" value="P-loop_NTPase"/>
</dbReference>
<dbReference type="Proteomes" id="UP000234845">
    <property type="component" value="Unassembled WGS sequence"/>
</dbReference>
<keyword evidence="2" id="KW-1185">Reference proteome</keyword>
<dbReference type="RefSeq" id="WP_101522213.1">
    <property type="nucleotide sequence ID" value="NZ_PKLZ01000011.1"/>
</dbReference>
<sequence length="232" mass="26469">MNQKPGRVIAILGMHRSGTSCLTGSLQEAGLDLGECHTWNPYNKKGNRENQAFVDLHDRILADSGGAWDQPPERAIWSAGHLAAGRRLLADHASSAVLGFKDPRALLVLGGWKSLLPDLEYVGIFRHPEAVAESLQNRSQIPREEALSLWYAYNRILYREWCQERFPLLCFDQEETVFNARVDTVVRQLNLDPVASPQRFYDNQLKTFAARSHHGLPWKIRFLYYKLKRASL</sequence>
<dbReference type="AlphaFoldDB" id="A0A2N5XZS8"/>
<gene>
    <name evidence="1" type="ORF">CWI75_14370</name>
</gene>
<reference evidence="2" key="1">
    <citation type="submission" date="2017-11" db="EMBL/GenBank/DDBJ databases">
        <title>The draft genome sequence of Chromatocurvus sp. F02.</title>
        <authorList>
            <person name="Du Z.-J."/>
            <person name="Chang Y.-Q."/>
        </authorList>
    </citation>
    <scope>NUCLEOTIDE SEQUENCE [LARGE SCALE GENOMIC DNA]</scope>
    <source>
        <strain evidence="2">F02</strain>
    </source>
</reference>